<dbReference type="InterPro" id="IPR052337">
    <property type="entry name" value="SAT4-like"/>
</dbReference>
<protein>
    <recommendedName>
        <fullName evidence="8">Rhodopsin domain-containing protein</fullName>
    </recommendedName>
</protein>
<dbReference type="Pfam" id="PF20684">
    <property type="entry name" value="Fung_rhodopsin"/>
    <property type="match status" value="1"/>
</dbReference>
<evidence type="ECO:0000256" key="1">
    <source>
        <dbReference type="ARBA" id="ARBA00004141"/>
    </source>
</evidence>
<sequence length="426" mass="46714">MPVCHWEAYSITLIQRERMSGMITLAARDAASDAAHAAYKATVELWTLYSFGVAVTLLRTYARVRAVGWRNLGADDYLIWVAIIFYTAQTSLAYSVGKFAHGLANNSMTDAQRAALSPSNPEYVARVIGSKIQVAGWTTYMLLIGFLKLSVLAFYVRLTDGLSRKYRIPVFVGFALVIGSMVASVLTIFTACRPFNHYWQINPAPENVCQPAISMPIIWVTFAANLATDPFLIFVPIPMLWKSSLKTLKKVAVTIVLSAGVFVLVCATIKSVFLIVSPVSGAQIAEEWGTRETFVAVITTNLPMIFKLFKTWLGVLFGSAFQTSQKTYKTPSGGFRSIGGGDYPSRSRDRRGPPSSNPVTANMTFNESEERIVDNVQLEGLKAYAGPGGETTSSPGIVVSSQIEVTHEARRSANSVQPEQNVHEPW</sequence>
<accession>A0A9W9ICG6</accession>
<comment type="similarity">
    <text evidence="5">Belongs to the SAT4 family.</text>
</comment>
<dbReference type="GeneID" id="81422192"/>
<evidence type="ECO:0000256" key="6">
    <source>
        <dbReference type="SAM" id="MobiDB-lite"/>
    </source>
</evidence>
<comment type="caution">
    <text evidence="9">The sequence shown here is derived from an EMBL/GenBank/DDBJ whole genome shotgun (WGS) entry which is preliminary data.</text>
</comment>
<feature type="region of interest" description="Disordered" evidence="6">
    <location>
        <begin position="407"/>
        <end position="426"/>
    </location>
</feature>
<evidence type="ECO:0000256" key="7">
    <source>
        <dbReference type="SAM" id="Phobius"/>
    </source>
</evidence>
<evidence type="ECO:0000256" key="2">
    <source>
        <dbReference type="ARBA" id="ARBA00022692"/>
    </source>
</evidence>
<keyword evidence="10" id="KW-1185">Reference proteome</keyword>
<keyword evidence="3 7" id="KW-1133">Transmembrane helix</keyword>
<dbReference type="OrthoDB" id="2988756at2759"/>
<feature type="transmembrane region" description="Helical" evidence="7">
    <location>
        <begin position="46"/>
        <end position="64"/>
    </location>
</feature>
<dbReference type="RefSeq" id="XP_056546622.1">
    <property type="nucleotide sequence ID" value="XM_056683016.1"/>
</dbReference>
<keyword evidence="4 7" id="KW-0472">Membrane</keyword>
<dbReference type="InterPro" id="IPR049326">
    <property type="entry name" value="Rhodopsin_dom_fungi"/>
</dbReference>
<evidence type="ECO:0000259" key="8">
    <source>
        <dbReference type="Pfam" id="PF20684"/>
    </source>
</evidence>
<gene>
    <name evidence="9" type="ORF">N7482_000891</name>
</gene>
<dbReference type="EMBL" id="JAPQKN010000001">
    <property type="protein sequence ID" value="KAJ5175014.1"/>
    <property type="molecule type" value="Genomic_DNA"/>
</dbReference>
<evidence type="ECO:0000256" key="5">
    <source>
        <dbReference type="ARBA" id="ARBA00038359"/>
    </source>
</evidence>
<keyword evidence="2 7" id="KW-0812">Transmembrane</keyword>
<evidence type="ECO:0000256" key="3">
    <source>
        <dbReference type="ARBA" id="ARBA00022989"/>
    </source>
</evidence>
<evidence type="ECO:0000313" key="10">
    <source>
        <dbReference type="Proteomes" id="UP001149163"/>
    </source>
</evidence>
<reference evidence="9" key="1">
    <citation type="submission" date="2022-11" db="EMBL/GenBank/DDBJ databases">
        <authorList>
            <person name="Petersen C."/>
        </authorList>
    </citation>
    <scope>NUCLEOTIDE SEQUENCE</scope>
    <source>
        <strain evidence="9">IBT 26290</strain>
    </source>
</reference>
<proteinExistence type="inferred from homology"/>
<feature type="transmembrane region" description="Helical" evidence="7">
    <location>
        <begin position="217"/>
        <end position="241"/>
    </location>
</feature>
<dbReference type="PANTHER" id="PTHR33048">
    <property type="entry name" value="PTH11-LIKE INTEGRAL MEMBRANE PROTEIN (AFU_ORTHOLOGUE AFUA_5G11245)"/>
    <property type="match status" value="1"/>
</dbReference>
<dbReference type="GO" id="GO:0016020">
    <property type="term" value="C:membrane"/>
    <property type="evidence" value="ECO:0007669"/>
    <property type="project" value="UniProtKB-SubCell"/>
</dbReference>
<dbReference type="PANTHER" id="PTHR33048:SF105">
    <property type="match status" value="1"/>
</dbReference>
<feature type="transmembrane region" description="Helical" evidence="7">
    <location>
        <begin position="168"/>
        <end position="189"/>
    </location>
</feature>
<feature type="transmembrane region" description="Helical" evidence="7">
    <location>
        <begin position="137"/>
        <end position="156"/>
    </location>
</feature>
<organism evidence="9 10">
    <name type="scientific">Penicillium canariense</name>
    <dbReference type="NCBI Taxonomy" id="189055"/>
    <lineage>
        <taxon>Eukaryota</taxon>
        <taxon>Fungi</taxon>
        <taxon>Dikarya</taxon>
        <taxon>Ascomycota</taxon>
        <taxon>Pezizomycotina</taxon>
        <taxon>Eurotiomycetes</taxon>
        <taxon>Eurotiomycetidae</taxon>
        <taxon>Eurotiales</taxon>
        <taxon>Aspergillaceae</taxon>
        <taxon>Penicillium</taxon>
    </lineage>
</organism>
<feature type="transmembrane region" description="Helical" evidence="7">
    <location>
        <begin position="76"/>
        <end position="96"/>
    </location>
</feature>
<feature type="domain" description="Rhodopsin" evidence="8">
    <location>
        <begin position="59"/>
        <end position="310"/>
    </location>
</feature>
<reference evidence="9" key="2">
    <citation type="journal article" date="2023" name="IMA Fungus">
        <title>Comparative genomic study of the Penicillium genus elucidates a diverse pangenome and 15 lateral gene transfer events.</title>
        <authorList>
            <person name="Petersen C."/>
            <person name="Sorensen T."/>
            <person name="Nielsen M.R."/>
            <person name="Sondergaard T.E."/>
            <person name="Sorensen J.L."/>
            <person name="Fitzpatrick D.A."/>
            <person name="Frisvad J.C."/>
            <person name="Nielsen K.L."/>
        </authorList>
    </citation>
    <scope>NUCLEOTIDE SEQUENCE</scope>
    <source>
        <strain evidence="9">IBT 26290</strain>
    </source>
</reference>
<evidence type="ECO:0000313" key="9">
    <source>
        <dbReference type="EMBL" id="KAJ5175014.1"/>
    </source>
</evidence>
<comment type="subcellular location">
    <subcellularLocation>
        <location evidence="1">Membrane</location>
        <topology evidence="1">Multi-pass membrane protein</topology>
    </subcellularLocation>
</comment>
<feature type="transmembrane region" description="Helical" evidence="7">
    <location>
        <begin position="253"/>
        <end position="276"/>
    </location>
</feature>
<evidence type="ECO:0000256" key="4">
    <source>
        <dbReference type="ARBA" id="ARBA00023136"/>
    </source>
</evidence>
<dbReference type="AlphaFoldDB" id="A0A9W9ICG6"/>
<dbReference type="Proteomes" id="UP001149163">
    <property type="component" value="Unassembled WGS sequence"/>
</dbReference>
<name>A0A9W9ICG6_9EURO</name>
<feature type="region of interest" description="Disordered" evidence="6">
    <location>
        <begin position="332"/>
        <end position="363"/>
    </location>
</feature>